<dbReference type="SMART" id="SM00671">
    <property type="entry name" value="SEL1"/>
    <property type="match status" value="2"/>
</dbReference>
<organism evidence="4">
    <name type="scientific">Entomoneis paludosa</name>
    <dbReference type="NCBI Taxonomy" id="265537"/>
    <lineage>
        <taxon>Eukaryota</taxon>
        <taxon>Sar</taxon>
        <taxon>Stramenopiles</taxon>
        <taxon>Ochrophyta</taxon>
        <taxon>Bacillariophyta</taxon>
        <taxon>Bacillariophyceae</taxon>
        <taxon>Bacillariophycidae</taxon>
        <taxon>Entomoneidaceae</taxon>
        <taxon>Entomoneis</taxon>
    </lineage>
</organism>
<name>A0A7S2Y595_9STRA</name>
<dbReference type="Pfam" id="PF08238">
    <property type="entry name" value="Sel1"/>
    <property type="match status" value="2"/>
</dbReference>
<protein>
    <recommendedName>
        <fullName evidence="3">DUF6824 domain-containing protein</fullName>
    </recommendedName>
</protein>
<dbReference type="SUPFAM" id="SSF81901">
    <property type="entry name" value="HCP-like"/>
    <property type="match status" value="1"/>
</dbReference>
<evidence type="ECO:0000259" key="3">
    <source>
        <dbReference type="Pfam" id="PF20710"/>
    </source>
</evidence>
<evidence type="ECO:0000256" key="2">
    <source>
        <dbReference type="SAM" id="MobiDB-lite"/>
    </source>
</evidence>
<evidence type="ECO:0000313" key="4">
    <source>
        <dbReference type="EMBL" id="CAD9939372.1"/>
    </source>
</evidence>
<dbReference type="InterPro" id="IPR050767">
    <property type="entry name" value="Sel1_AlgK"/>
</dbReference>
<dbReference type="AlphaFoldDB" id="A0A7S2Y595"/>
<comment type="similarity">
    <text evidence="1">Belongs to the sel-1 family.</text>
</comment>
<dbReference type="Pfam" id="PF20710">
    <property type="entry name" value="DUF6824"/>
    <property type="match status" value="1"/>
</dbReference>
<proteinExistence type="inferred from homology"/>
<reference evidence="4" key="1">
    <citation type="submission" date="2021-01" db="EMBL/GenBank/DDBJ databases">
        <authorList>
            <person name="Corre E."/>
            <person name="Pelletier E."/>
            <person name="Niang G."/>
            <person name="Scheremetjew M."/>
            <person name="Finn R."/>
            <person name="Kale V."/>
            <person name="Holt S."/>
            <person name="Cochrane G."/>
            <person name="Meng A."/>
            <person name="Brown T."/>
            <person name="Cohen L."/>
        </authorList>
    </citation>
    <scope>NUCLEOTIDE SEQUENCE</scope>
    <source>
        <strain evidence="4">CCMP125</strain>
    </source>
</reference>
<evidence type="ECO:0000256" key="1">
    <source>
        <dbReference type="ARBA" id="ARBA00038101"/>
    </source>
</evidence>
<dbReference type="PANTHER" id="PTHR11102:SF160">
    <property type="entry name" value="ERAD-ASSOCIATED E3 UBIQUITIN-PROTEIN LIGASE COMPONENT HRD3"/>
    <property type="match status" value="1"/>
</dbReference>
<dbReference type="PANTHER" id="PTHR11102">
    <property type="entry name" value="SEL-1-LIKE PROTEIN"/>
    <property type="match status" value="1"/>
</dbReference>
<gene>
    <name evidence="4" type="ORF">APAL1065_LOCUS115</name>
</gene>
<dbReference type="EMBL" id="HBHT01000182">
    <property type="protein sequence ID" value="CAD9939372.1"/>
    <property type="molecule type" value="Transcribed_RNA"/>
</dbReference>
<feature type="domain" description="DUF6824" evidence="3">
    <location>
        <begin position="176"/>
        <end position="253"/>
    </location>
</feature>
<dbReference type="Gene3D" id="1.25.40.10">
    <property type="entry name" value="Tetratricopeptide repeat domain"/>
    <property type="match status" value="1"/>
</dbReference>
<dbReference type="InterPro" id="IPR049227">
    <property type="entry name" value="DUF6824"/>
</dbReference>
<sequence>MESAKHYGNLKFRDLVEGRLIEFRESLARRKAMRQQFPHDPSLYTTLRPQEEAIFMAQEVAQKVWQNGGKFLQCIDTAEGETKWTEVTQSAAIQMTLQTFFSYMGLDPNSSTVPAESLLPQQPPGLKRRLSQESEPHSSIYGHDKRHRTQPPTARELLQAEAPSRPLKEVVPRDEDVFCGAGCTPYLSRGGNLKFHSLVSERHARYHNSTDPSVRDRLIRKVKKGIRKTGGKFIHRKHASGPWHDVSDEMIKDLIETAFASTLFCLDPSEWKIRLTDTRIRAHLPSGTNPAQSGIISESQYQLGCCFKLGLILSVEQDYAIARFWFEKAAQLGHAEAQLELAKCYHQGQGVQKQDYQQAVHWYLQAATKFCLAANPQLVEEQNITGLIQKIRGYSALE</sequence>
<feature type="region of interest" description="Disordered" evidence="2">
    <location>
        <begin position="112"/>
        <end position="152"/>
    </location>
</feature>
<dbReference type="InterPro" id="IPR011990">
    <property type="entry name" value="TPR-like_helical_dom_sf"/>
</dbReference>
<accession>A0A7S2Y595</accession>
<dbReference type="InterPro" id="IPR006597">
    <property type="entry name" value="Sel1-like"/>
</dbReference>